<keyword evidence="1" id="KW-0472">Membrane</keyword>
<feature type="transmembrane region" description="Helical" evidence="1">
    <location>
        <begin position="12"/>
        <end position="34"/>
    </location>
</feature>
<evidence type="ECO:0000313" key="3">
    <source>
        <dbReference type="Proteomes" id="UP000191154"/>
    </source>
</evidence>
<comment type="caution">
    <text evidence="2">The sequence shown here is derived from an EMBL/GenBank/DDBJ whole genome shotgun (WGS) entry which is preliminary data.</text>
</comment>
<dbReference type="AlphaFoldDB" id="A0A1S8MYX0"/>
<evidence type="ECO:0000313" key="2">
    <source>
        <dbReference type="EMBL" id="OOM09398.1"/>
    </source>
</evidence>
<dbReference type="Proteomes" id="UP000191154">
    <property type="component" value="Unassembled WGS sequence"/>
</dbReference>
<dbReference type="RefSeq" id="WP_077866708.1">
    <property type="nucleotide sequence ID" value="NZ_LZYZ01000007.1"/>
</dbReference>
<keyword evidence="1" id="KW-1133">Transmembrane helix</keyword>
<accession>A0A1S8MYX0</accession>
<keyword evidence="1" id="KW-0812">Transmembrane</keyword>
<evidence type="ECO:0000256" key="1">
    <source>
        <dbReference type="SAM" id="Phobius"/>
    </source>
</evidence>
<protein>
    <submittedName>
        <fullName evidence="2">Uncharacterized protein</fullName>
    </submittedName>
</protein>
<gene>
    <name evidence="2" type="ORF">CLOSAC_36790</name>
</gene>
<proteinExistence type="predicted"/>
<dbReference type="EMBL" id="LZYZ01000007">
    <property type="protein sequence ID" value="OOM09398.1"/>
    <property type="molecule type" value="Genomic_DNA"/>
</dbReference>
<sequence>MKDTYDKKCKKIIASVLMALSLLAIFPAINVFALDGPKLKENTVNPYFKYYTDYTLLKADDSIRKSIQNDPILREHRDCERFLKNQCIPTENEKNFL</sequence>
<reference evidence="2 3" key="1">
    <citation type="submission" date="2016-05" db="EMBL/GenBank/DDBJ databases">
        <title>Microbial solvent formation.</title>
        <authorList>
            <person name="Poehlein A."/>
            <person name="Montoya Solano J.D."/>
            <person name="Flitsch S."/>
            <person name="Krabben P."/>
            <person name="Duerre P."/>
            <person name="Daniel R."/>
        </authorList>
    </citation>
    <scope>NUCLEOTIDE SEQUENCE [LARGE SCALE GENOMIC DNA]</scope>
    <source>
        <strain evidence="2 3">L1-8</strain>
    </source>
</reference>
<organism evidence="2 3">
    <name type="scientific">Clostridium saccharobutylicum</name>
    <dbReference type="NCBI Taxonomy" id="169679"/>
    <lineage>
        <taxon>Bacteria</taxon>
        <taxon>Bacillati</taxon>
        <taxon>Bacillota</taxon>
        <taxon>Clostridia</taxon>
        <taxon>Eubacteriales</taxon>
        <taxon>Clostridiaceae</taxon>
        <taxon>Clostridium</taxon>
    </lineage>
</organism>
<name>A0A1S8MYX0_CLOSA</name>